<evidence type="ECO:0000256" key="7">
    <source>
        <dbReference type="ARBA" id="ARBA00022842"/>
    </source>
</evidence>
<dbReference type="Pfam" id="PF00240">
    <property type="entry name" value="ubiquitin"/>
    <property type="match status" value="1"/>
</dbReference>
<dbReference type="OrthoDB" id="1711508at2759"/>
<comment type="caution">
    <text evidence="16">The sequence shown here is derived from an EMBL/GenBank/DDBJ whole genome shotgun (WGS) entry which is preliminary data.</text>
</comment>
<evidence type="ECO:0000256" key="10">
    <source>
        <dbReference type="ARBA" id="ARBA00032039"/>
    </source>
</evidence>
<dbReference type="InterPro" id="IPR051658">
    <property type="entry name" value="UBLCP1"/>
</dbReference>
<evidence type="ECO:0000256" key="12">
    <source>
        <dbReference type="ARBA" id="ARBA00048336"/>
    </source>
</evidence>
<evidence type="ECO:0000256" key="11">
    <source>
        <dbReference type="ARBA" id="ARBA00047761"/>
    </source>
</evidence>
<dbReference type="InterPro" id="IPR023214">
    <property type="entry name" value="HAD_sf"/>
</dbReference>
<dbReference type="EMBL" id="CAKXAJ010025573">
    <property type="protein sequence ID" value="CAH2241150.1"/>
    <property type="molecule type" value="Genomic_DNA"/>
</dbReference>
<feature type="region of interest" description="Disordered" evidence="13">
    <location>
        <begin position="326"/>
        <end position="352"/>
    </location>
</feature>
<comment type="cofactor">
    <cofactor evidence="1">
        <name>Mg(2+)</name>
        <dbReference type="ChEBI" id="CHEBI:18420"/>
    </cofactor>
</comment>
<feature type="domain" description="FCP1 homology" evidence="15">
    <location>
        <begin position="139"/>
        <end position="311"/>
    </location>
</feature>
<dbReference type="AlphaFoldDB" id="A0A8S4RTP7"/>
<proteinExistence type="predicted"/>
<evidence type="ECO:0000256" key="4">
    <source>
        <dbReference type="ARBA" id="ARBA00014187"/>
    </source>
</evidence>
<dbReference type="GO" id="GO:0090364">
    <property type="term" value="P:regulation of proteasome assembly"/>
    <property type="evidence" value="ECO:0007669"/>
    <property type="project" value="InterPro"/>
</dbReference>
<evidence type="ECO:0000256" key="3">
    <source>
        <dbReference type="ARBA" id="ARBA00013081"/>
    </source>
</evidence>
<protein>
    <recommendedName>
        <fullName evidence="4">Ubiquitin-like domain-containing CTD phosphatase 1</fullName>
        <ecNumber evidence="3">3.1.3.16</ecNumber>
    </recommendedName>
    <alternativeName>
        <fullName evidence="10">Nuclear proteasome inhibitor UBLCP1</fullName>
    </alternativeName>
</protein>
<evidence type="ECO:0000256" key="8">
    <source>
        <dbReference type="ARBA" id="ARBA00022912"/>
    </source>
</evidence>
<dbReference type="InterPro" id="IPR011943">
    <property type="entry name" value="HAD-SF_hydro_IIID"/>
</dbReference>
<dbReference type="PROSITE" id="PS50969">
    <property type="entry name" value="FCP1"/>
    <property type="match status" value="1"/>
</dbReference>
<dbReference type="InterPro" id="IPR000626">
    <property type="entry name" value="Ubiquitin-like_dom"/>
</dbReference>
<keyword evidence="6" id="KW-0378">Hydrolase</keyword>
<keyword evidence="7" id="KW-0460">Magnesium</keyword>
<dbReference type="SUPFAM" id="SSF56784">
    <property type="entry name" value="HAD-like"/>
    <property type="match status" value="1"/>
</dbReference>
<reference evidence="16" key="1">
    <citation type="submission" date="2022-03" db="EMBL/GenBank/DDBJ databases">
        <authorList>
            <person name="Lindestad O."/>
        </authorList>
    </citation>
    <scope>NUCLEOTIDE SEQUENCE</scope>
</reference>
<gene>
    <name evidence="16" type="primary">jg11600</name>
    <name evidence="16" type="ORF">PAEG_LOCUS17605</name>
</gene>
<dbReference type="Gene3D" id="3.40.50.1000">
    <property type="entry name" value="HAD superfamily/HAD-like"/>
    <property type="match status" value="1"/>
</dbReference>
<dbReference type="PROSITE" id="PS50053">
    <property type="entry name" value="UBIQUITIN_2"/>
    <property type="match status" value="1"/>
</dbReference>
<keyword evidence="17" id="KW-1185">Reference proteome</keyword>
<keyword evidence="9" id="KW-0539">Nucleus</keyword>
<comment type="catalytic activity">
    <reaction evidence="12">
        <text>O-phospho-L-threonyl-[protein] + H2O = L-threonyl-[protein] + phosphate</text>
        <dbReference type="Rhea" id="RHEA:47004"/>
        <dbReference type="Rhea" id="RHEA-COMP:11060"/>
        <dbReference type="Rhea" id="RHEA-COMP:11605"/>
        <dbReference type="ChEBI" id="CHEBI:15377"/>
        <dbReference type="ChEBI" id="CHEBI:30013"/>
        <dbReference type="ChEBI" id="CHEBI:43474"/>
        <dbReference type="ChEBI" id="CHEBI:61977"/>
        <dbReference type="EC" id="3.1.3.16"/>
    </reaction>
</comment>
<evidence type="ECO:0000313" key="17">
    <source>
        <dbReference type="Proteomes" id="UP000838756"/>
    </source>
</evidence>
<dbReference type="PANTHER" id="PTHR48493">
    <property type="entry name" value="UBIQUITIN-LIKE DOMAIN-CONTAINING CTD PHOSPHATASE 1"/>
    <property type="match status" value="1"/>
</dbReference>
<dbReference type="CDD" id="cd01813">
    <property type="entry name" value="Ubl_UBLCP1"/>
    <property type="match status" value="1"/>
</dbReference>
<evidence type="ECO:0000256" key="6">
    <source>
        <dbReference type="ARBA" id="ARBA00022801"/>
    </source>
</evidence>
<dbReference type="InterPro" id="IPR004274">
    <property type="entry name" value="FCP1_dom"/>
</dbReference>
<dbReference type="SMART" id="SM00577">
    <property type="entry name" value="CPDc"/>
    <property type="match status" value="1"/>
</dbReference>
<evidence type="ECO:0000259" key="14">
    <source>
        <dbReference type="PROSITE" id="PS50053"/>
    </source>
</evidence>
<dbReference type="InterPro" id="IPR036412">
    <property type="entry name" value="HAD-like_sf"/>
</dbReference>
<dbReference type="Proteomes" id="UP000838756">
    <property type="component" value="Unassembled WGS sequence"/>
</dbReference>
<evidence type="ECO:0000256" key="9">
    <source>
        <dbReference type="ARBA" id="ARBA00023242"/>
    </source>
</evidence>
<evidence type="ECO:0000259" key="15">
    <source>
        <dbReference type="PROSITE" id="PS50969"/>
    </source>
</evidence>
<dbReference type="GO" id="GO:0046872">
    <property type="term" value="F:metal ion binding"/>
    <property type="evidence" value="ECO:0007669"/>
    <property type="project" value="UniProtKB-KW"/>
</dbReference>
<name>A0A8S4RTP7_9NEOP</name>
<comment type="subcellular location">
    <subcellularLocation>
        <location evidence="2">Nucleus</location>
    </subcellularLocation>
</comment>
<dbReference type="PANTHER" id="PTHR48493:SF1">
    <property type="entry name" value="UBIQUITIN-LIKE DOMAIN-CONTAINING CTD PHOSPHATASE 1"/>
    <property type="match status" value="1"/>
</dbReference>
<evidence type="ECO:0000256" key="1">
    <source>
        <dbReference type="ARBA" id="ARBA00001946"/>
    </source>
</evidence>
<dbReference type="SMART" id="SM00213">
    <property type="entry name" value="UBQ"/>
    <property type="match status" value="1"/>
</dbReference>
<dbReference type="Pfam" id="PF03031">
    <property type="entry name" value="NIF"/>
    <property type="match status" value="1"/>
</dbReference>
<keyword evidence="5" id="KW-0479">Metal-binding</keyword>
<dbReference type="NCBIfam" id="TIGR02245">
    <property type="entry name" value="HAD_IIID1"/>
    <property type="match status" value="1"/>
</dbReference>
<dbReference type="FunFam" id="3.10.20.90:FF:000060">
    <property type="entry name" value="ubiquitin-like domain-containing CTD phosphatase 1"/>
    <property type="match status" value="1"/>
</dbReference>
<keyword evidence="8" id="KW-0904">Protein phosphatase</keyword>
<dbReference type="GO" id="GO:0004722">
    <property type="term" value="F:protein serine/threonine phosphatase activity"/>
    <property type="evidence" value="ECO:0007669"/>
    <property type="project" value="UniProtKB-EC"/>
</dbReference>
<dbReference type="EC" id="3.1.3.16" evidence="3"/>
<dbReference type="SUPFAM" id="SSF54236">
    <property type="entry name" value="Ubiquitin-like"/>
    <property type="match status" value="1"/>
</dbReference>
<evidence type="ECO:0000256" key="13">
    <source>
        <dbReference type="SAM" id="MobiDB-lite"/>
    </source>
</evidence>
<dbReference type="GO" id="GO:0005634">
    <property type="term" value="C:nucleus"/>
    <property type="evidence" value="ECO:0007669"/>
    <property type="project" value="UniProtKB-SubCell"/>
</dbReference>
<feature type="compositionally biased region" description="Basic and acidic residues" evidence="13">
    <location>
        <begin position="326"/>
        <end position="335"/>
    </location>
</feature>
<comment type="catalytic activity">
    <reaction evidence="11">
        <text>O-phospho-L-seryl-[protein] + H2O = L-seryl-[protein] + phosphate</text>
        <dbReference type="Rhea" id="RHEA:20629"/>
        <dbReference type="Rhea" id="RHEA-COMP:9863"/>
        <dbReference type="Rhea" id="RHEA-COMP:11604"/>
        <dbReference type="ChEBI" id="CHEBI:15377"/>
        <dbReference type="ChEBI" id="CHEBI:29999"/>
        <dbReference type="ChEBI" id="CHEBI:43474"/>
        <dbReference type="ChEBI" id="CHEBI:83421"/>
        <dbReference type="EC" id="3.1.3.16"/>
    </reaction>
</comment>
<feature type="domain" description="Ubiquitin-like" evidence="14">
    <location>
        <begin position="9"/>
        <end position="87"/>
    </location>
</feature>
<dbReference type="InterPro" id="IPR029071">
    <property type="entry name" value="Ubiquitin-like_domsf"/>
</dbReference>
<evidence type="ECO:0000256" key="5">
    <source>
        <dbReference type="ARBA" id="ARBA00022723"/>
    </source>
</evidence>
<sequence length="352" mass="40838">MCDLNDNPIKLSVKWNGKEYEIPELSPSDSVAMLKVAIENATGVRPERQKLLNVKIQGKVATDNYALSELNLKPNLKIMMMGSLEEAIEGARTKPDIGDEVVNDLDIEEEEVDVENQEIYLAKINKRVRDYKINILNEPRSGKKLLVLDIDYTLFDHRSVAETGYELMRPFLHEFLTSAYEHYDIVIWSATGMKWIEEKMRLLGVSTHQEYKIMFYLDYLAMITVHTAKYGTIDTMTIHKSPPNPKVKPLGVIWGKYPQYGSKNTIMFDDIRRNFIMNPKSGLKIRPFRQAHLNRDKDRELLHLATYLKDIALYCEDFDTLNHKKWEKYKPDKRSQHAGSKRKAEDSPSKPK</sequence>
<organism evidence="16 17">
    <name type="scientific">Pararge aegeria aegeria</name>
    <dbReference type="NCBI Taxonomy" id="348720"/>
    <lineage>
        <taxon>Eukaryota</taxon>
        <taxon>Metazoa</taxon>
        <taxon>Ecdysozoa</taxon>
        <taxon>Arthropoda</taxon>
        <taxon>Hexapoda</taxon>
        <taxon>Insecta</taxon>
        <taxon>Pterygota</taxon>
        <taxon>Neoptera</taxon>
        <taxon>Endopterygota</taxon>
        <taxon>Lepidoptera</taxon>
        <taxon>Glossata</taxon>
        <taxon>Ditrysia</taxon>
        <taxon>Papilionoidea</taxon>
        <taxon>Nymphalidae</taxon>
        <taxon>Satyrinae</taxon>
        <taxon>Satyrini</taxon>
        <taxon>Parargina</taxon>
        <taxon>Pararge</taxon>
    </lineage>
</organism>
<dbReference type="Gene3D" id="3.10.20.90">
    <property type="entry name" value="Phosphatidylinositol 3-kinase Catalytic Subunit, Chain A, domain 1"/>
    <property type="match status" value="1"/>
</dbReference>
<feature type="compositionally biased region" description="Basic and acidic residues" evidence="13">
    <location>
        <begin position="342"/>
        <end position="352"/>
    </location>
</feature>
<evidence type="ECO:0000256" key="2">
    <source>
        <dbReference type="ARBA" id="ARBA00004123"/>
    </source>
</evidence>
<evidence type="ECO:0000313" key="16">
    <source>
        <dbReference type="EMBL" id="CAH2241150.1"/>
    </source>
</evidence>
<accession>A0A8S4RTP7</accession>